<dbReference type="Proteomes" id="UP001050691">
    <property type="component" value="Unassembled WGS sequence"/>
</dbReference>
<dbReference type="Pfam" id="PF01419">
    <property type="entry name" value="Jacalin"/>
    <property type="match status" value="1"/>
</dbReference>
<proteinExistence type="predicted"/>
<accession>A0AAV5ASP5</accession>
<name>A0AAV5ASP5_9AGAM</name>
<dbReference type="EMBL" id="BPWL01000013">
    <property type="protein sequence ID" value="GJJ16174.1"/>
    <property type="molecule type" value="Genomic_DNA"/>
</dbReference>
<dbReference type="Gene3D" id="2.100.10.30">
    <property type="entry name" value="Jacalin-like lectin domain"/>
    <property type="match status" value="1"/>
</dbReference>
<dbReference type="PROSITE" id="PS51752">
    <property type="entry name" value="JACALIN_LECTIN"/>
    <property type="match status" value="1"/>
</dbReference>
<dbReference type="SMART" id="SM00915">
    <property type="entry name" value="Jacalin"/>
    <property type="match status" value="1"/>
</dbReference>
<dbReference type="SUPFAM" id="SSF51101">
    <property type="entry name" value="Mannose-binding lectins"/>
    <property type="match status" value="1"/>
</dbReference>
<evidence type="ECO:0000313" key="3">
    <source>
        <dbReference type="Proteomes" id="UP001050691"/>
    </source>
</evidence>
<reference evidence="2" key="1">
    <citation type="submission" date="2021-10" db="EMBL/GenBank/DDBJ databases">
        <title>De novo Genome Assembly of Clathrus columnatus (Basidiomycota, Fungi) Using Illumina and Nanopore Sequence Data.</title>
        <authorList>
            <person name="Ogiso-Tanaka E."/>
            <person name="Itagaki H."/>
            <person name="Hosoya T."/>
            <person name="Hosaka K."/>
        </authorList>
    </citation>
    <scope>NUCLEOTIDE SEQUENCE</scope>
    <source>
        <strain evidence="2">MO-923</strain>
    </source>
</reference>
<dbReference type="InterPro" id="IPR001229">
    <property type="entry name" value="Jacalin-like_lectin_dom"/>
</dbReference>
<protein>
    <recommendedName>
        <fullName evidence="1">Jacalin-type lectin domain-containing protein</fullName>
    </recommendedName>
</protein>
<keyword evidence="3" id="KW-1185">Reference proteome</keyword>
<evidence type="ECO:0000313" key="2">
    <source>
        <dbReference type="EMBL" id="GJJ16174.1"/>
    </source>
</evidence>
<organism evidence="2 3">
    <name type="scientific">Clathrus columnatus</name>
    <dbReference type="NCBI Taxonomy" id="1419009"/>
    <lineage>
        <taxon>Eukaryota</taxon>
        <taxon>Fungi</taxon>
        <taxon>Dikarya</taxon>
        <taxon>Basidiomycota</taxon>
        <taxon>Agaricomycotina</taxon>
        <taxon>Agaricomycetes</taxon>
        <taxon>Phallomycetidae</taxon>
        <taxon>Phallales</taxon>
        <taxon>Clathraceae</taxon>
        <taxon>Clathrus</taxon>
    </lineage>
</organism>
<gene>
    <name evidence="2" type="ORF">Clacol_010454</name>
</gene>
<comment type="caution">
    <text evidence="2">The sequence shown here is derived from an EMBL/GenBank/DDBJ whole genome shotgun (WGS) entry which is preliminary data.</text>
</comment>
<dbReference type="AlphaFoldDB" id="A0AAV5ASP5"/>
<evidence type="ECO:0000259" key="1">
    <source>
        <dbReference type="PROSITE" id="PS51752"/>
    </source>
</evidence>
<dbReference type="InterPro" id="IPR036404">
    <property type="entry name" value="Jacalin-like_lectin_dom_sf"/>
</dbReference>
<feature type="domain" description="Jacalin-type lectin" evidence="1">
    <location>
        <begin position="394"/>
        <end position="531"/>
    </location>
</feature>
<sequence length="531" mass="59495">MVLPHESYIEKLAFTLGGCPIWGSLHPQLDPVNIADVGYLSESDGGWIKLFNLRSETDSKKLPSNIQLGSIVITNQDIECGVFKGPRYSNSIRKLGGSIDIQGTAEAGPAYERAEEKGAILFVAEDAVVRNALKKGHFIKLIQDNIENWMEFSKNEGFDVRMGDLVLVTGYVRTTTWAAAIFKQKSQWCKFTVGGEPPIEEANLELWGSFDVNASAWTGGPEGKMKASGLITTRFLKRVTPNIPPPPLLCKDDPRHQCVLIRGYRMASRDWQGLLPFKKKKLLEGIEVLNWKGSSDSVEVIPSPWDVLLEYLLRTEKKAKYAIIHDDDFSVLPTDVKSTSELKGQLKVLRPRVYLNGSVAMLKPTALEFFRSTGYFCKTDSEGLMAYFSKSTPSTQVGYFGSDSSFHNTFSDYQENPEILFASLKKIYIHAKTYIHSIQCEYQGPEKKILLGNKHGNSGEAPLYVFELNADEYIVKVRGRSGEYIEQLRFLTNKGRVSSIYGGSGGKPFVWIVDKKRYPSSPGLHHFEGTW</sequence>